<dbReference type="AlphaFoldDB" id="B6DTD3"/>
<evidence type="ECO:0000256" key="2">
    <source>
        <dbReference type="SAM" id="MobiDB-lite"/>
    </source>
</evidence>
<feature type="compositionally biased region" description="Low complexity" evidence="2">
    <location>
        <begin position="651"/>
        <end position="665"/>
    </location>
</feature>
<feature type="coiled-coil region" evidence="1">
    <location>
        <begin position="330"/>
        <end position="435"/>
    </location>
</feature>
<feature type="region of interest" description="Disordered" evidence="2">
    <location>
        <begin position="182"/>
        <end position="241"/>
    </location>
</feature>
<organism evidence="3">
    <name type="scientific">Bodo saltans</name>
    <name type="common">Flagellated protozoan</name>
    <dbReference type="NCBI Taxonomy" id="75058"/>
    <lineage>
        <taxon>Eukaryota</taxon>
        <taxon>Discoba</taxon>
        <taxon>Euglenozoa</taxon>
        <taxon>Kinetoplastea</taxon>
        <taxon>Metakinetoplastina</taxon>
        <taxon>Eubodonida</taxon>
        <taxon>Bodonidae</taxon>
        <taxon>Bodo</taxon>
    </lineage>
</organism>
<feature type="compositionally biased region" description="Low complexity" evidence="2">
    <location>
        <begin position="196"/>
        <end position="211"/>
    </location>
</feature>
<proteinExistence type="predicted"/>
<dbReference type="VEuPathDB" id="TriTrypDB:BSAL_88665"/>
<name>B6DTD3_BODSA</name>
<sequence length="748" mass="82876">MQRTSKRKCFMFFFEWAVHISCRIVSTTSSSVSLAWKPPNSHVCCHCFSDFLLKRQVRQKSSKRKQTLYHMSKLGADIIRDGPNSTLLKGIYALVQEDGELHLKQRWVEVHETAIVVFVKREEQPTCIYSLHQIEIFDEGHRDFSIEVRPLLLLPDSPPPTNLMISTGPFPAAASTTPAVAAIDDDPSAPHFEEAPSSSRSTSPTGTETGSLNFETDDDVRTSAVSSRFKREAPTVDLPPHMMMPASQGHVEPKPHHVHEVGAHHSNPSDEVATVRFRCCDRIECLEMLQFVEQAFHALRLRSVACQVSLSDFNQMMVSSNEYRLLCSQRDRLRAANENLMERNDQLLAANGSLQKELSDSRDANSALESRISDLLREMECLQNENSQLLREAEDGALLLREKFASSLAEAKRRLDEKSSEVQQLLAASRQAELDSAAAAKERDLLRQQLADAIQRLKKRPAPSLNGAGAIAGLESFLNVRRDHLSWIRHHLCAVQIARFALSLKRASQILAHVPGSSQFAKEFSHDWPIASRLIELPAMIAEEDRMLETILCTYRGGATGKKALPSPHCAAPSCGGTPSEVHTCAALTLHCDEAATGEDQQVEAIVAAAPNRGDALFPMVDLVEMKEPGPLFVETNRMLPLESMEHHNHTTTASTTRSTTPTTTKVLEAPVNNRTRRCMDQCSIVPSLQRYCCGRLGQGPCHADYGHQPLLKGTTPRVVRANGIRVFLRGTSSRSGDSPNAKLQSTG</sequence>
<evidence type="ECO:0000256" key="1">
    <source>
        <dbReference type="SAM" id="Coils"/>
    </source>
</evidence>
<accession>B6DTD3</accession>
<protein>
    <submittedName>
        <fullName evidence="3">Uncharacterized protein</fullName>
    </submittedName>
</protein>
<reference evidence="3" key="1">
    <citation type="submission" date="2008-08" db="EMBL/GenBank/DDBJ databases">
        <title>Insights into the genome sequence of a free-living kinetoplastid: Bodo saltans (Kinetoplastida: Euglenozoa).</title>
        <authorList>
            <person name="Jackson A.P."/>
            <person name="Quail M.A."/>
            <person name="Berriman M."/>
        </authorList>
    </citation>
    <scope>NUCLEOTIDE SEQUENCE</scope>
    <source>
        <strain evidence="3">Lake Konstanz</strain>
    </source>
</reference>
<feature type="region of interest" description="Disordered" evidence="2">
    <location>
        <begin position="648"/>
        <end position="667"/>
    </location>
</feature>
<evidence type="ECO:0000313" key="3">
    <source>
        <dbReference type="EMBL" id="ACI15962.1"/>
    </source>
</evidence>
<keyword evidence="1" id="KW-0175">Coiled coil</keyword>
<dbReference type="EMBL" id="FJ168551">
    <property type="protein sequence ID" value="ACI15962.1"/>
    <property type="molecule type" value="Genomic_DNA"/>
</dbReference>